<evidence type="ECO:0008006" key="4">
    <source>
        <dbReference type="Google" id="ProtNLM"/>
    </source>
</evidence>
<reference evidence="3" key="1">
    <citation type="submission" date="2015-10" db="EMBL/GenBank/DDBJ databases">
        <authorList>
            <person name="Luecker S."/>
            <person name="Luecker S."/>
        </authorList>
    </citation>
    <scope>NUCLEOTIDE SEQUENCE [LARGE SCALE GENOMIC DNA]</scope>
</reference>
<dbReference type="Proteomes" id="UP000198736">
    <property type="component" value="Unassembled WGS sequence"/>
</dbReference>
<organism evidence="2 3">
    <name type="scientific">Candidatus Nitrospira nitrificans</name>
    <dbReference type="NCBI Taxonomy" id="1742973"/>
    <lineage>
        <taxon>Bacteria</taxon>
        <taxon>Pseudomonadati</taxon>
        <taxon>Nitrospirota</taxon>
        <taxon>Nitrospiria</taxon>
        <taxon>Nitrospirales</taxon>
        <taxon>Nitrospiraceae</taxon>
        <taxon>Nitrospira</taxon>
    </lineage>
</organism>
<dbReference type="STRING" id="1742973.COMA2_30117"/>
<gene>
    <name evidence="2" type="ORF">COMA2_30117</name>
</gene>
<dbReference type="OrthoDB" id="9779421at2"/>
<keyword evidence="1" id="KW-0732">Signal</keyword>
<feature type="chain" id="PRO_5006624085" description="Lipoprotein" evidence="1">
    <location>
        <begin position="26"/>
        <end position="190"/>
    </location>
</feature>
<dbReference type="RefSeq" id="WP_090898865.1">
    <property type="nucleotide sequence ID" value="NZ_CZPZ01000023.1"/>
</dbReference>
<name>A0A0S4LIY0_9BACT</name>
<feature type="signal peptide" evidence="1">
    <location>
        <begin position="1"/>
        <end position="25"/>
    </location>
</feature>
<protein>
    <recommendedName>
        <fullName evidence="4">Lipoprotein</fullName>
    </recommendedName>
</protein>
<sequence>MMIRGVHLVGGVTAAALLWCSATSAEELPLTENVPISEFQNRAEDINTYDFDAPPQGMFRSIAMAEDFEERLGPLRTHEIVPIKPTERFRADVAAIFIVFSLHQHYQAFTVFGRCMPEQVAGVLPETIVSEDAMHIALEDESGYLTLSSPHKGWKPGRYKVEIHTGEQINEMSLMGTMRFTIVTSGHSPD</sequence>
<evidence type="ECO:0000313" key="2">
    <source>
        <dbReference type="EMBL" id="CUS37183.1"/>
    </source>
</evidence>
<accession>A0A0S4LIY0</accession>
<evidence type="ECO:0000256" key="1">
    <source>
        <dbReference type="SAM" id="SignalP"/>
    </source>
</evidence>
<dbReference type="AlphaFoldDB" id="A0A0S4LIY0"/>
<keyword evidence="3" id="KW-1185">Reference proteome</keyword>
<evidence type="ECO:0000313" key="3">
    <source>
        <dbReference type="Proteomes" id="UP000198736"/>
    </source>
</evidence>
<proteinExistence type="predicted"/>
<dbReference type="EMBL" id="CZPZ01000023">
    <property type="protein sequence ID" value="CUS37183.1"/>
    <property type="molecule type" value="Genomic_DNA"/>
</dbReference>